<keyword evidence="4" id="KW-1185">Reference proteome</keyword>
<feature type="transmembrane region" description="Helical" evidence="1">
    <location>
        <begin position="510"/>
        <end position="529"/>
    </location>
</feature>
<accession>A0AAD7ZMC2</accession>
<dbReference type="EMBL" id="JASPKZ010007692">
    <property type="protein sequence ID" value="KAJ9582996.1"/>
    <property type="molecule type" value="Genomic_DNA"/>
</dbReference>
<evidence type="ECO:0000259" key="2">
    <source>
        <dbReference type="SMART" id="SM00703"/>
    </source>
</evidence>
<sequence>TGAQISLVKETSLKRNVIKDNLLNNCENHTVVNCHIVDKLPRDLDIILGQDWLMEQVSDASGRYSSEFFYGNDFWLGSYEECKLLRHFKLPPFPVQFHVTRLQISLAKNLTPSPKLLVYLHAKNMLGMCRRSSSFSYYFATSSRQVKDSYLQFYSQTSKRQFLRVRPVPGPYNVLLDVKLQILGGVLVVIIVLIAAGTCYEMLQSSGEENNANTDTQKTSTTPGLVSRLLLCFSAIRNGRKILNCSTPEESLTSVHGLRFFSLTWVILVHTYLQLFAIGQNKTLRTLTERNFMFQTVSNATFSVDTFFFISGLLVTFLYLRSVKKQPEEAKTCNMMQSTTKFFTLIFYRFIRLTPAYLFVLGLVEVSMRYLHNRSVFEPKFIDHINCDNYWWRNALYLNSLFPKKEMCMLWSWYMANDTQFYVIGILLLLISVKYFRAVVGMWGLFLVSTWCTTGYISYRFKYLARIQEPFAQFDALYDKPWTRLGPYLIGMATGWLLHRTKCKIEMPLLSILGWSLSLLCLFSLVYGLQHVQLGIVGSALYVSLGHTAWGMSLAWIVVACCTGYGGVVNSLLSYRVLFPLSRLTYCAYLVHPLVMVLAGFSIDGPIHLHNLMIFIVFLGNTVAAFTLSFLISLAFEAPIVNLLKIIMKNRERLLQSNALVS</sequence>
<comment type="caution">
    <text evidence="3">The sequence shown here is derived from an EMBL/GenBank/DDBJ whole genome shotgun (WGS) entry which is preliminary data.</text>
</comment>
<dbReference type="AlphaFoldDB" id="A0AAD7ZMC2"/>
<feature type="non-terminal residue" evidence="3">
    <location>
        <position position="662"/>
    </location>
</feature>
<dbReference type="InterPro" id="IPR006621">
    <property type="entry name" value="Nose-resist-to-fluoxetine_N"/>
</dbReference>
<reference evidence="3" key="2">
    <citation type="submission" date="2023-05" db="EMBL/GenBank/DDBJ databases">
        <authorList>
            <person name="Fouks B."/>
        </authorList>
    </citation>
    <scope>NUCLEOTIDE SEQUENCE</scope>
    <source>
        <strain evidence="3">Stay&amp;Tobe</strain>
        <tissue evidence="3">Testes</tissue>
    </source>
</reference>
<dbReference type="SMART" id="SM00703">
    <property type="entry name" value="NRF"/>
    <property type="match status" value="1"/>
</dbReference>
<dbReference type="Proteomes" id="UP001233999">
    <property type="component" value="Unassembled WGS sequence"/>
</dbReference>
<feature type="transmembrane region" description="Helical" evidence="1">
    <location>
        <begin position="584"/>
        <end position="603"/>
    </location>
</feature>
<dbReference type="GO" id="GO:0016747">
    <property type="term" value="F:acyltransferase activity, transferring groups other than amino-acyl groups"/>
    <property type="evidence" value="ECO:0007669"/>
    <property type="project" value="InterPro"/>
</dbReference>
<feature type="transmembrane region" description="Helical" evidence="1">
    <location>
        <begin position="481"/>
        <end position="498"/>
    </location>
</feature>
<dbReference type="Pfam" id="PF01757">
    <property type="entry name" value="Acyl_transf_3"/>
    <property type="match status" value="1"/>
</dbReference>
<feature type="transmembrane region" description="Helical" evidence="1">
    <location>
        <begin position="615"/>
        <end position="644"/>
    </location>
</feature>
<dbReference type="PANTHER" id="PTHR11161:SF69">
    <property type="entry name" value="NOSE RESISTANT TO FLUOXETINE PROTEIN 6-LIKE PROTEIN"/>
    <property type="match status" value="1"/>
</dbReference>
<feature type="transmembrane region" description="Helical" evidence="1">
    <location>
        <begin position="260"/>
        <end position="280"/>
    </location>
</feature>
<keyword evidence="1" id="KW-0812">Transmembrane</keyword>
<feature type="transmembrane region" description="Helical" evidence="1">
    <location>
        <begin position="300"/>
        <end position="321"/>
    </location>
</feature>
<feature type="non-terminal residue" evidence="3">
    <location>
        <position position="1"/>
    </location>
</feature>
<evidence type="ECO:0000313" key="4">
    <source>
        <dbReference type="Proteomes" id="UP001233999"/>
    </source>
</evidence>
<evidence type="ECO:0000313" key="3">
    <source>
        <dbReference type="EMBL" id="KAJ9582996.1"/>
    </source>
</evidence>
<feature type="transmembrane region" description="Helical" evidence="1">
    <location>
        <begin position="182"/>
        <end position="203"/>
    </location>
</feature>
<dbReference type="InterPro" id="IPR002656">
    <property type="entry name" value="Acyl_transf_3_dom"/>
</dbReference>
<dbReference type="PANTHER" id="PTHR11161">
    <property type="entry name" value="O-ACYLTRANSFERASE"/>
    <property type="match status" value="1"/>
</dbReference>
<feature type="transmembrane region" description="Helical" evidence="1">
    <location>
        <begin position="342"/>
        <end position="364"/>
    </location>
</feature>
<dbReference type="InterPro" id="IPR052728">
    <property type="entry name" value="O2_lipid_transport_reg"/>
</dbReference>
<keyword evidence="1" id="KW-0472">Membrane</keyword>
<keyword evidence="1" id="KW-1133">Transmembrane helix</keyword>
<feature type="domain" description="Nose resistant-to-fluoxetine protein N-terminal" evidence="2">
    <location>
        <begin position="31"/>
        <end position="148"/>
    </location>
</feature>
<proteinExistence type="predicted"/>
<evidence type="ECO:0000256" key="1">
    <source>
        <dbReference type="SAM" id="Phobius"/>
    </source>
</evidence>
<protein>
    <recommendedName>
        <fullName evidence="2">Nose resistant-to-fluoxetine protein N-terminal domain-containing protein</fullName>
    </recommendedName>
</protein>
<feature type="transmembrane region" description="Helical" evidence="1">
    <location>
        <begin position="443"/>
        <end position="461"/>
    </location>
</feature>
<feature type="transmembrane region" description="Helical" evidence="1">
    <location>
        <begin position="419"/>
        <end position="436"/>
    </location>
</feature>
<reference evidence="3" key="1">
    <citation type="journal article" date="2023" name="IScience">
        <title>Live-bearing cockroach genome reveals convergent evolutionary mechanisms linked to viviparity in insects and beyond.</title>
        <authorList>
            <person name="Fouks B."/>
            <person name="Harrison M.C."/>
            <person name="Mikhailova A.A."/>
            <person name="Marchal E."/>
            <person name="English S."/>
            <person name="Carruthers M."/>
            <person name="Jennings E.C."/>
            <person name="Chiamaka E.L."/>
            <person name="Frigard R.A."/>
            <person name="Pippel M."/>
            <person name="Attardo G.M."/>
            <person name="Benoit J.B."/>
            <person name="Bornberg-Bauer E."/>
            <person name="Tobe S.S."/>
        </authorList>
    </citation>
    <scope>NUCLEOTIDE SEQUENCE</scope>
    <source>
        <strain evidence="3">Stay&amp;Tobe</strain>
    </source>
</reference>
<gene>
    <name evidence="3" type="ORF">L9F63_022654</name>
</gene>
<feature type="transmembrane region" description="Helical" evidence="1">
    <location>
        <begin position="549"/>
        <end position="572"/>
    </location>
</feature>
<dbReference type="Pfam" id="PF20146">
    <property type="entry name" value="NRF"/>
    <property type="match status" value="1"/>
</dbReference>
<name>A0AAD7ZMC2_DIPPU</name>
<organism evidence="3 4">
    <name type="scientific">Diploptera punctata</name>
    <name type="common">Pacific beetle cockroach</name>
    <dbReference type="NCBI Taxonomy" id="6984"/>
    <lineage>
        <taxon>Eukaryota</taxon>
        <taxon>Metazoa</taxon>
        <taxon>Ecdysozoa</taxon>
        <taxon>Arthropoda</taxon>
        <taxon>Hexapoda</taxon>
        <taxon>Insecta</taxon>
        <taxon>Pterygota</taxon>
        <taxon>Neoptera</taxon>
        <taxon>Polyneoptera</taxon>
        <taxon>Dictyoptera</taxon>
        <taxon>Blattodea</taxon>
        <taxon>Blaberoidea</taxon>
        <taxon>Blaberidae</taxon>
        <taxon>Diplopterinae</taxon>
        <taxon>Diploptera</taxon>
    </lineage>
</organism>